<feature type="region of interest" description="Disordered" evidence="2">
    <location>
        <begin position="1"/>
        <end position="21"/>
    </location>
</feature>
<dbReference type="AlphaFoldDB" id="A0A178MTM0"/>
<dbReference type="PIRSF" id="PIRSF006173">
    <property type="entry name" value="UCP006173"/>
    <property type="match status" value="1"/>
</dbReference>
<dbReference type="PANTHER" id="PTHR37421">
    <property type="entry name" value="UPF0260 PROTEIN YCGN"/>
    <property type="match status" value="1"/>
</dbReference>
<dbReference type="STRING" id="1285242.A6A04_14565"/>
<name>A0A178MTM0_9PROT</name>
<proteinExistence type="inferred from homology"/>
<protein>
    <recommendedName>
        <fullName evidence="1">UPF0260 protein A6A04_14565</fullName>
    </recommendedName>
</protein>
<dbReference type="OrthoDB" id="9786855at2"/>
<organism evidence="3 4">
    <name type="scientific">Paramagnetospirillum marisnigri</name>
    <dbReference type="NCBI Taxonomy" id="1285242"/>
    <lineage>
        <taxon>Bacteria</taxon>
        <taxon>Pseudomonadati</taxon>
        <taxon>Pseudomonadota</taxon>
        <taxon>Alphaproteobacteria</taxon>
        <taxon>Rhodospirillales</taxon>
        <taxon>Magnetospirillaceae</taxon>
        <taxon>Paramagnetospirillum</taxon>
    </lineage>
</organism>
<dbReference type="NCBIfam" id="NF003501">
    <property type="entry name" value="PRK05170.1-5"/>
    <property type="match status" value="1"/>
</dbReference>
<accession>A0A178MTM0</accession>
<dbReference type="InterPro" id="IPR005358">
    <property type="entry name" value="Puta_zinc/iron-chelating_dom"/>
</dbReference>
<dbReference type="RefSeq" id="WP_068490345.1">
    <property type="nucleotide sequence ID" value="NZ_LWQT01000040.1"/>
</dbReference>
<dbReference type="NCBIfam" id="NF003507">
    <property type="entry name" value="PRK05170.2-5"/>
    <property type="match status" value="1"/>
</dbReference>
<feature type="compositionally biased region" description="Low complexity" evidence="2">
    <location>
        <begin position="1"/>
        <end position="15"/>
    </location>
</feature>
<evidence type="ECO:0000313" key="3">
    <source>
        <dbReference type="EMBL" id="OAN53172.1"/>
    </source>
</evidence>
<evidence type="ECO:0000313" key="4">
    <source>
        <dbReference type="Proteomes" id="UP000078428"/>
    </source>
</evidence>
<gene>
    <name evidence="3" type="ORF">A6A04_14565</name>
</gene>
<dbReference type="Proteomes" id="UP000078428">
    <property type="component" value="Unassembled WGS sequence"/>
</dbReference>
<comment type="caution">
    <text evidence="3">The sequence shown here is derived from an EMBL/GenBank/DDBJ whole genome shotgun (WGS) entry which is preliminary data.</text>
</comment>
<dbReference type="HAMAP" id="MF_00676">
    <property type="entry name" value="UPF0260"/>
    <property type="match status" value="1"/>
</dbReference>
<evidence type="ECO:0000256" key="2">
    <source>
        <dbReference type="SAM" id="MobiDB-lite"/>
    </source>
</evidence>
<dbReference type="InterPro" id="IPR008228">
    <property type="entry name" value="UCP006173"/>
</dbReference>
<dbReference type="Pfam" id="PF03692">
    <property type="entry name" value="CxxCxxCC"/>
    <property type="match status" value="1"/>
</dbReference>
<sequence length="161" mass="17908">MSASSSAPKPTPTTEPRTEPPFWHITPLSAMNREQWESLCDGCGRCCLHKVEDADTGQVHYTEVACRLLNIGTAKCKNYAARWDQVPDCVELSATVLKHIGWLPSTCAYRVLAEGKPLAWWHPLVSGDPDTVHRAGISVRGRVITESKADLLDYHIVTWPE</sequence>
<reference evidence="3 4" key="1">
    <citation type="submission" date="2016-04" db="EMBL/GenBank/DDBJ databases">
        <title>Draft genome sequence of freshwater magnetotactic bacteria Magnetospirillum marisnigri SP-1 and Magnetospirillum moscoviense BB-1.</title>
        <authorList>
            <person name="Koziaeva V."/>
            <person name="Dziuba M.V."/>
            <person name="Ivanov T.M."/>
            <person name="Kuznetsov B."/>
            <person name="Grouzdev D.S."/>
        </authorList>
    </citation>
    <scope>NUCLEOTIDE SEQUENCE [LARGE SCALE GENOMIC DNA]</scope>
    <source>
        <strain evidence="3 4">SP-1</strain>
    </source>
</reference>
<dbReference type="PANTHER" id="PTHR37421:SF1">
    <property type="entry name" value="UPF0260 PROTEIN YCGN"/>
    <property type="match status" value="1"/>
</dbReference>
<evidence type="ECO:0000256" key="1">
    <source>
        <dbReference type="HAMAP-Rule" id="MF_00676"/>
    </source>
</evidence>
<keyword evidence="4" id="KW-1185">Reference proteome</keyword>
<dbReference type="EMBL" id="LWQT01000040">
    <property type="protein sequence ID" value="OAN53172.1"/>
    <property type="molecule type" value="Genomic_DNA"/>
</dbReference>
<comment type="similarity">
    <text evidence="1">Belongs to the UPF0260 family.</text>
</comment>